<dbReference type="OrthoDB" id="1662073at2"/>
<keyword evidence="5 8" id="KW-0460">Magnesium</keyword>
<dbReference type="GO" id="GO:0003677">
    <property type="term" value="F:DNA binding"/>
    <property type="evidence" value="ECO:0007669"/>
    <property type="project" value="UniProtKB-KW"/>
</dbReference>
<comment type="subunit">
    <text evidence="8">Homodimer, forms a heterotetramer with a Cas2 homodimer.</text>
</comment>
<dbReference type="InterPro" id="IPR002729">
    <property type="entry name" value="CRISPR-assoc_Cas1"/>
</dbReference>
<dbReference type="Proteomes" id="UP000295182">
    <property type="component" value="Unassembled WGS sequence"/>
</dbReference>
<comment type="similarity">
    <text evidence="8">Belongs to the CRISPR-associated endonuclease Cas1 family.</text>
</comment>
<keyword evidence="2 8" id="KW-0479">Metal-binding</keyword>
<keyword evidence="6 8" id="KW-0051">Antiviral defense</keyword>
<dbReference type="GO" id="GO:0046872">
    <property type="term" value="F:metal ion binding"/>
    <property type="evidence" value="ECO:0007669"/>
    <property type="project" value="UniProtKB-UniRule"/>
</dbReference>
<evidence type="ECO:0000256" key="9">
    <source>
        <dbReference type="SAM" id="Phobius"/>
    </source>
</evidence>
<feature type="transmembrane region" description="Helical" evidence="9">
    <location>
        <begin position="231"/>
        <end position="253"/>
    </location>
</feature>
<dbReference type="HAMAP" id="MF_01470">
    <property type="entry name" value="Cas1"/>
    <property type="match status" value="1"/>
</dbReference>
<evidence type="ECO:0000256" key="5">
    <source>
        <dbReference type="ARBA" id="ARBA00022842"/>
    </source>
</evidence>
<dbReference type="InterPro" id="IPR042211">
    <property type="entry name" value="CRISPR-assoc_Cas1_N"/>
</dbReference>
<dbReference type="Gene3D" id="3.100.10.20">
    <property type="entry name" value="CRISPR-associated endonuclease Cas1, N-terminal domain"/>
    <property type="match status" value="1"/>
</dbReference>
<evidence type="ECO:0000256" key="6">
    <source>
        <dbReference type="ARBA" id="ARBA00023118"/>
    </source>
</evidence>
<evidence type="ECO:0000256" key="1">
    <source>
        <dbReference type="ARBA" id="ARBA00022722"/>
    </source>
</evidence>
<evidence type="ECO:0000256" key="3">
    <source>
        <dbReference type="ARBA" id="ARBA00022759"/>
    </source>
</evidence>
<sequence length="350" mass="37651">METLPSSDLKTILHSQRANLYYLEHCRVLVNGGRVEYVTDEGKRSLYWNIPIANTTTVLLGTGTSVTQAAMRELAKAGVMVGFCGGGGTPLFSANEFEQEVAWFAPQSEYRPTEYLQHWARFWFDEALRLAAAKALQSARLRYPLRHWGEHGRAKEGVFAVPLDRLAALVTQTTAAVTAAPDVTHLLALEGRLTKQLYQMAAHATQAGDFTRSARGQSRDPANTFLDHGNYLAYGLGATATWVLGLPAALAVLHGKTRRGGLVFDAADLVKDAIVLPQAFISAARGDTEQEFRQACIEQLTRKEALDFMIDTLKAIALETGRLAAQGAAPGAASTAAPEAAVPTAPGTGA</sequence>
<dbReference type="GO" id="GO:0043571">
    <property type="term" value="P:maintenance of CRISPR repeat elements"/>
    <property type="evidence" value="ECO:0007669"/>
    <property type="project" value="UniProtKB-UniRule"/>
</dbReference>
<dbReference type="GO" id="GO:0051607">
    <property type="term" value="P:defense response to virus"/>
    <property type="evidence" value="ECO:0007669"/>
    <property type="project" value="UniProtKB-UniRule"/>
</dbReference>
<comment type="function">
    <text evidence="8">CRISPR (clustered regularly interspaced short palindromic repeat), is an adaptive immune system that provides protection against mobile genetic elements (viruses, transposable elements and conjugative plasmids). CRISPR clusters contain spacers, sequences complementary to antecedent mobile elements, and target invading nucleic acids. CRISPR clusters are transcribed and processed into CRISPR RNA (crRNA). Acts as a dsDNA endonuclease. Involved in the integration of spacer DNA into the CRISPR cassette.</text>
</comment>
<keyword evidence="7 8" id="KW-0238">DNA-binding</keyword>
<keyword evidence="3 8" id="KW-0255">Endonuclease</keyword>
<dbReference type="Gene3D" id="1.20.120.920">
    <property type="entry name" value="CRISPR-associated endonuclease Cas1, C-terminal domain"/>
    <property type="match status" value="1"/>
</dbReference>
<organism evidence="10 11">
    <name type="scientific">Simplicispira metamorpha</name>
    <dbReference type="NCBI Taxonomy" id="80881"/>
    <lineage>
        <taxon>Bacteria</taxon>
        <taxon>Pseudomonadati</taxon>
        <taxon>Pseudomonadota</taxon>
        <taxon>Betaproteobacteria</taxon>
        <taxon>Burkholderiales</taxon>
        <taxon>Comamonadaceae</taxon>
        <taxon>Simplicispira</taxon>
    </lineage>
</organism>
<keyword evidence="1 8" id="KW-0540">Nuclease</keyword>
<dbReference type="NCBIfam" id="TIGR00287">
    <property type="entry name" value="cas1"/>
    <property type="match status" value="1"/>
</dbReference>
<dbReference type="InterPro" id="IPR019857">
    <property type="entry name" value="CRISPR-assoc_Cas1_YPEST-subtyp"/>
</dbReference>
<dbReference type="PANTHER" id="PTHR34353:SF3">
    <property type="entry name" value="CRISPR-ASSOCIATED ENDONUCLEASE CAS1"/>
    <property type="match status" value="1"/>
</dbReference>
<evidence type="ECO:0000256" key="4">
    <source>
        <dbReference type="ARBA" id="ARBA00022801"/>
    </source>
</evidence>
<feature type="binding site" evidence="8">
    <location>
        <position position="190"/>
    </location>
    <ligand>
        <name>Mn(2+)</name>
        <dbReference type="ChEBI" id="CHEBI:29035"/>
    </ligand>
</feature>
<evidence type="ECO:0000256" key="2">
    <source>
        <dbReference type="ARBA" id="ARBA00022723"/>
    </source>
</evidence>
<proteinExistence type="inferred from homology"/>
<evidence type="ECO:0000313" key="10">
    <source>
        <dbReference type="EMBL" id="TCP19370.1"/>
    </source>
</evidence>
<dbReference type="InterPro" id="IPR050646">
    <property type="entry name" value="Cas1"/>
</dbReference>
<keyword evidence="9" id="KW-0812">Transmembrane</keyword>
<dbReference type="GO" id="GO:0004520">
    <property type="term" value="F:DNA endonuclease activity"/>
    <property type="evidence" value="ECO:0007669"/>
    <property type="project" value="InterPro"/>
</dbReference>
<dbReference type="NCBIfam" id="TIGR03637">
    <property type="entry name" value="cas1_YPEST"/>
    <property type="match status" value="1"/>
</dbReference>
<accession>A0A4R2NDY3</accession>
<keyword evidence="4 8" id="KW-0378">Hydrolase</keyword>
<dbReference type="PANTHER" id="PTHR34353">
    <property type="entry name" value="CRISPR-ASSOCIATED ENDONUCLEASE CAS1 1"/>
    <property type="match status" value="1"/>
</dbReference>
<keyword evidence="9" id="KW-1133">Transmembrane helix</keyword>
<evidence type="ECO:0000256" key="7">
    <source>
        <dbReference type="ARBA" id="ARBA00023125"/>
    </source>
</evidence>
<comment type="cofactor">
    <cofactor evidence="8">
        <name>Mg(2+)</name>
        <dbReference type="ChEBI" id="CHEBI:18420"/>
    </cofactor>
    <cofactor evidence="8">
        <name>Mn(2+)</name>
        <dbReference type="ChEBI" id="CHEBI:29035"/>
    </cofactor>
</comment>
<dbReference type="EC" id="3.1.-.-" evidence="8"/>
<dbReference type="Pfam" id="PF01867">
    <property type="entry name" value="Cas_Cas1"/>
    <property type="match status" value="1"/>
</dbReference>
<keyword evidence="8" id="KW-0464">Manganese</keyword>
<gene>
    <name evidence="8" type="primary">cas1</name>
    <name evidence="10" type="ORF">EV674_10547</name>
</gene>
<comment type="caution">
    <text evidence="10">The sequence shown here is derived from an EMBL/GenBank/DDBJ whole genome shotgun (WGS) entry which is preliminary data.</text>
</comment>
<dbReference type="EMBL" id="SLXH01000005">
    <property type="protein sequence ID" value="TCP19370.1"/>
    <property type="molecule type" value="Genomic_DNA"/>
</dbReference>
<dbReference type="GO" id="GO:0016787">
    <property type="term" value="F:hydrolase activity"/>
    <property type="evidence" value="ECO:0007669"/>
    <property type="project" value="UniProtKB-KW"/>
</dbReference>
<dbReference type="RefSeq" id="WP_119012104.1">
    <property type="nucleotide sequence ID" value="NZ_QXNC01000003.1"/>
</dbReference>
<keyword evidence="11" id="KW-1185">Reference proteome</keyword>
<feature type="binding site" evidence="8">
    <location>
        <position position="268"/>
    </location>
    <ligand>
        <name>Mn(2+)</name>
        <dbReference type="ChEBI" id="CHEBI:29035"/>
    </ligand>
</feature>
<name>A0A4R2NDY3_9BURK</name>
<dbReference type="AlphaFoldDB" id="A0A4R2NDY3"/>
<reference evidence="10 11" key="1">
    <citation type="submission" date="2019-03" db="EMBL/GenBank/DDBJ databases">
        <title>Genomic Encyclopedia of Type Strains, Phase IV (KMG-IV): sequencing the most valuable type-strain genomes for metagenomic binning, comparative biology and taxonomic classification.</title>
        <authorList>
            <person name="Goeker M."/>
        </authorList>
    </citation>
    <scope>NUCLEOTIDE SEQUENCE [LARGE SCALE GENOMIC DNA]</scope>
    <source>
        <strain evidence="10 11">DSM 1837</strain>
    </source>
</reference>
<evidence type="ECO:0000313" key="11">
    <source>
        <dbReference type="Proteomes" id="UP000295182"/>
    </source>
</evidence>
<evidence type="ECO:0000256" key="8">
    <source>
        <dbReference type="HAMAP-Rule" id="MF_01470"/>
    </source>
</evidence>
<keyword evidence="9" id="KW-0472">Membrane</keyword>
<feature type="binding site" evidence="8">
    <location>
        <position position="254"/>
    </location>
    <ligand>
        <name>Mn(2+)</name>
        <dbReference type="ChEBI" id="CHEBI:29035"/>
    </ligand>
</feature>
<dbReference type="InterPro" id="IPR042206">
    <property type="entry name" value="CRISPR-assoc_Cas1_C"/>
</dbReference>
<protein>
    <recommendedName>
        <fullName evidence="8">CRISPR-associated endonuclease Cas1</fullName>
        <ecNumber evidence="8">3.1.-.-</ecNumber>
    </recommendedName>
</protein>